<name>A0ABN8RXY3_9CNID</name>
<protein>
    <submittedName>
        <fullName evidence="1">Uncharacterized protein</fullName>
    </submittedName>
</protein>
<reference evidence="1 2" key="1">
    <citation type="submission" date="2022-05" db="EMBL/GenBank/DDBJ databases">
        <authorList>
            <consortium name="Genoscope - CEA"/>
            <person name="William W."/>
        </authorList>
    </citation>
    <scope>NUCLEOTIDE SEQUENCE [LARGE SCALE GENOMIC DNA]</scope>
</reference>
<dbReference type="Proteomes" id="UP001159427">
    <property type="component" value="Unassembled WGS sequence"/>
</dbReference>
<accession>A0ABN8RXY3</accession>
<keyword evidence="2" id="KW-1185">Reference proteome</keyword>
<proteinExistence type="predicted"/>
<comment type="caution">
    <text evidence="1">The sequence shown here is derived from an EMBL/GenBank/DDBJ whole genome shotgun (WGS) entry which is preliminary data.</text>
</comment>
<evidence type="ECO:0000313" key="2">
    <source>
        <dbReference type="Proteomes" id="UP001159427"/>
    </source>
</evidence>
<organism evidence="1 2">
    <name type="scientific">Porites evermanni</name>
    <dbReference type="NCBI Taxonomy" id="104178"/>
    <lineage>
        <taxon>Eukaryota</taxon>
        <taxon>Metazoa</taxon>
        <taxon>Cnidaria</taxon>
        <taxon>Anthozoa</taxon>
        <taxon>Hexacorallia</taxon>
        <taxon>Scleractinia</taxon>
        <taxon>Fungiina</taxon>
        <taxon>Poritidae</taxon>
        <taxon>Porites</taxon>
    </lineage>
</organism>
<dbReference type="EMBL" id="CALNXI010002128">
    <property type="protein sequence ID" value="CAH3183418.1"/>
    <property type="molecule type" value="Genomic_DNA"/>
</dbReference>
<sequence length="202" mass="24169">MERNIEDVNIFLENATKIVTETSKLCLKIKAKKTYKRIKKSSNKKWFNCECRLKRHELRKVSNEKNRDPLNSKLRKRCHKTLNDYKKLLDTKKRGFHKDKTSQLDKLALNPDKASFWNCLNSMSDTFNENVPAPISEESWLHHFKSLHSIDPRNFTHEHEIHRELNSLEHEKEQFTHLDYEITVREIRQAAKKLKKKEITIC</sequence>
<gene>
    <name evidence="1" type="ORF">PEVE_00014844</name>
</gene>
<evidence type="ECO:0000313" key="1">
    <source>
        <dbReference type="EMBL" id="CAH3183418.1"/>
    </source>
</evidence>